<dbReference type="AlphaFoldDB" id="A0A0M9CEP3"/>
<dbReference type="OrthoDB" id="9783652at2"/>
<evidence type="ECO:0000313" key="12">
    <source>
        <dbReference type="Proteomes" id="UP000183071"/>
    </source>
</evidence>
<keyword evidence="5 8" id="KW-1133">Transmembrane helix</keyword>
<dbReference type="InterPro" id="IPR000715">
    <property type="entry name" value="Glycosyl_transferase_4"/>
</dbReference>
<comment type="subcellular location">
    <subcellularLocation>
        <location evidence="1">Cell membrane</location>
        <topology evidence="1">Multi-pass membrane protein</topology>
    </subcellularLocation>
</comment>
<dbReference type="GO" id="GO:0071555">
    <property type="term" value="P:cell wall organization"/>
    <property type="evidence" value="ECO:0007669"/>
    <property type="project" value="TreeGrafter"/>
</dbReference>
<feature type="transmembrane region" description="Helical" evidence="8">
    <location>
        <begin position="165"/>
        <end position="181"/>
    </location>
</feature>
<evidence type="ECO:0000256" key="8">
    <source>
        <dbReference type="SAM" id="Phobius"/>
    </source>
</evidence>
<protein>
    <submittedName>
        <fullName evidence="9">UDP-N-acetylmuramyl pentapeptide phosphotransferase/UDP-N-acetylglucosamine-1-phosphate transferase</fullName>
    </submittedName>
</protein>
<gene>
    <name evidence="9" type="ORF">I602_209</name>
    <name evidence="10" type="ORF">SAMN05444353_2777</name>
</gene>
<feature type="transmembrane region" description="Helical" evidence="8">
    <location>
        <begin position="188"/>
        <end position="210"/>
    </location>
</feature>
<keyword evidence="3 9" id="KW-0808">Transferase</keyword>
<comment type="cofactor">
    <cofactor evidence="7">
        <name>Mg(2+)</name>
        <dbReference type="ChEBI" id="CHEBI:18420"/>
    </cofactor>
</comment>
<dbReference type="GO" id="GO:0005886">
    <property type="term" value="C:plasma membrane"/>
    <property type="evidence" value="ECO:0007669"/>
    <property type="project" value="UniProtKB-SubCell"/>
</dbReference>
<reference evidence="10 12" key="2">
    <citation type="submission" date="2016-10" db="EMBL/GenBank/DDBJ databases">
        <authorList>
            <person name="Varghese N."/>
            <person name="Submissions S."/>
        </authorList>
    </citation>
    <scope>NUCLEOTIDE SEQUENCE [LARGE SCALE GENOMIC DNA]</scope>
    <source>
        <strain evidence="10 12">DSW-5</strain>
    </source>
</reference>
<dbReference type="Proteomes" id="UP000037716">
    <property type="component" value="Unassembled WGS sequence"/>
</dbReference>
<dbReference type="GO" id="GO:0016780">
    <property type="term" value="F:phosphotransferase activity, for other substituted phosphate groups"/>
    <property type="evidence" value="ECO:0007669"/>
    <property type="project" value="InterPro"/>
</dbReference>
<feature type="binding site" evidence="7">
    <location>
        <position position="131"/>
    </location>
    <ligand>
        <name>Mg(2+)</name>
        <dbReference type="ChEBI" id="CHEBI:18420"/>
    </ligand>
</feature>
<feature type="transmembrane region" description="Helical" evidence="8">
    <location>
        <begin position="264"/>
        <end position="284"/>
    </location>
</feature>
<evidence type="ECO:0000256" key="1">
    <source>
        <dbReference type="ARBA" id="ARBA00004651"/>
    </source>
</evidence>
<feature type="transmembrane region" description="Helical" evidence="8">
    <location>
        <begin position="6"/>
        <end position="28"/>
    </location>
</feature>
<dbReference type="EMBL" id="LGBR01000001">
    <property type="protein sequence ID" value="KOY50649.1"/>
    <property type="molecule type" value="Genomic_DNA"/>
</dbReference>
<dbReference type="STRING" id="1300348.I602_209"/>
<organism evidence="9 11">
    <name type="scientific">Polaribacter dokdonensis DSW-5</name>
    <dbReference type="NCBI Taxonomy" id="1300348"/>
    <lineage>
        <taxon>Bacteria</taxon>
        <taxon>Pseudomonadati</taxon>
        <taxon>Bacteroidota</taxon>
        <taxon>Flavobacteriia</taxon>
        <taxon>Flavobacteriales</taxon>
        <taxon>Flavobacteriaceae</taxon>
    </lineage>
</organism>
<accession>A0A0M9CEP3</accession>
<keyword evidence="6 8" id="KW-0472">Membrane</keyword>
<evidence type="ECO:0000256" key="5">
    <source>
        <dbReference type="ARBA" id="ARBA00022989"/>
    </source>
</evidence>
<evidence type="ECO:0000256" key="6">
    <source>
        <dbReference type="ARBA" id="ARBA00023136"/>
    </source>
</evidence>
<dbReference type="PANTHER" id="PTHR22926">
    <property type="entry name" value="PHOSPHO-N-ACETYLMURAMOYL-PENTAPEPTIDE-TRANSFERASE"/>
    <property type="match status" value="1"/>
</dbReference>
<dbReference type="PANTHER" id="PTHR22926:SF3">
    <property type="entry name" value="UNDECAPRENYL-PHOSPHATE ALPHA-N-ACETYLGLUCOSAMINYL 1-PHOSPHATE TRANSFERASE"/>
    <property type="match status" value="1"/>
</dbReference>
<proteinExistence type="predicted"/>
<dbReference type="GO" id="GO:0009103">
    <property type="term" value="P:lipopolysaccharide biosynthetic process"/>
    <property type="evidence" value="ECO:0007669"/>
    <property type="project" value="TreeGrafter"/>
</dbReference>
<evidence type="ECO:0000256" key="4">
    <source>
        <dbReference type="ARBA" id="ARBA00022692"/>
    </source>
</evidence>
<comment type="caution">
    <text evidence="9">The sequence shown here is derived from an EMBL/GenBank/DDBJ whole genome shotgun (WGS) entry which is preliminary data.</text>
</comment>
<evidence type="ECO:0000313" key="10">
    <source>
        <dbReference type="EMBL" id="SEE62220.1"/>
    </source>
</evidence>
<dbReference type="GO" id="GO:0044038">
    <property type="term" value="P:cell wall macromolecule biosynthetic process"/>
    <property type="evidence" value="ECO:0007669"/>
    <property type="project" value="TreeGrafter"/>
</dbReference>
<keyword evidence="4 8" id="KW-0812">Transmembrane</keyword>
<feature type="transmembrane region" description="Helical" evidence="8">
    <location>
        <begin position="135"/>
        <end position="153"/>
    </location>
</feature>
<dbReference type="Pfam" id="PF00953">
    <property type="entry name" value="Glycos_transf_4"/>
    <property type="match status" value="1"/>
</dbReference>
<dbReference type="EMBL" id="FNUE01000002">
    <property type="protein sequence ID" value="SEE62220.1"/>
    <property type="molecule type" value="Genomic_DNA"/>
</dbReference>
<feature type="transmembrane region" description="Helical" evidence="8">
    <location>
        <begin position="40"/>
        <end position="58"/>
    </location>
</feature>
<keyword evidence="7" id="KW-0479">Metal-binding</keyword>
<feature type="transmembrane region" description="Helical" evidence="8">
    <location>
        <begin position="64"/>
        <end position="80"/>
    </location>
</feature>
<sequence length="322" mass="37472">MKIYIFITILLIVLSFLYFKLAIKFKIIDKPNQRSSHTKITVRGGGIIFPISILLFFISNDYQYSYFILGVVLISIVSFLDDMYTLSSKVRFPFQLLAVFLVLVQLNTFSLPFYLPMIFLFLGLAIINMFNFMDGVNGITGFYSLIVISSFYILNLSENLISDDLFIYSIISIIIFCFYNFRKKALFFGGDIGSISIGLLLFFIGLYYTINFKSPLFLLTVIVYGADAGNTLIYRKLFTEESIFEPHRHHLYQKLVDFKIFSHLQVSLVYGLIQLIVNLILLQFYKTTLFIQWTLFFGLIFCFILFYIFSFKKLKLIKSNLS</sequence>
<keyword evidence="2" id="KW-1003">Cell membrane</keyword>
<dbReference type="Proteomes" id="UP000183071">
    <property type="component" value="Unassembled WGS sequence"/>
</dbReference>
<keyword evidence="7" id="KW-0460">Magnesium</keyword>
<feature type="binding site" evidence="7">
    <location>
        <position position="191"/>
    </location>
    <ligand>
        <name>Mg(2+)</name>
        <dbReference type="ChEBI" id="CHEBI:18420"/>
    </ligand>
</feature>
<dbReference type="GO" id="GO:0046872">
    <property type="term" value="F:metal ion binding"/>
    <property type="evidence" value="ECO:0007669"/>
    <property type="project" value="UniProtKB-KW"/>
</dbReference>
<name>A0A0M9CEP3_9FLAO</name>
<evidence type="ECO:0000313" key="11">
    <source>
        <dbReference type="Proteomes" id="UP000037716"/>
    </source>
</evidence>
<feature type="transmembrane region" description="Helical" evidence="8">
    <location>
        <begin position="290"/>
        <end position="309"/>
    </location>
</feature>
<evidence type="ECO:0000256" key="7">
    <source>
        <dbReference type="PIRSR" id="PIRSR600715-1"/>
    </source>
</evidence>
<reference evidence="9 11" key="1">
    <citation type="submission" date="2015-07" db="EMBL/GenBank/DDBJ databases">
        <title>Genome of Polaribacter dokdonenesis DSW-5, isolated from seawater off Dokdo in Korea.</title>
        <authorList>
            <person name="Yoon K."/>
            <person name="Song J.Y."/>
            <person name="Kim J.F."/>
        </authorList>
    </citation>
    <scope>NUCLEOTIDE SEQUENCE [LARGE SCALE GENOMIC DNA]</scope>
    <source>
        <strain evidence="9 11">DSW-5</strain>
    </source>
</reference>
<dbReference type="RefSeq" id="WP_074613582.1">
    <property type="nucleotide sequence ID" value="NZ_FNUE01000002.1"/>
</dbReference>
<evidence type="ECO:0000256" key="2">
    <source>
        <dbReference type="ARBA" id="ARBA00022475"/>
    </source>
</evidence>
<evidence type="ECO:0000256" key="3">
    <source>
        <dbReference type="ARBA" id="ARBA00022679"/>
    </source>
</evidence>
<dbReference type="PATRIC" id="fig|1300348.6.peg.211"/>
<keyword evidence="12" id="KW-1185">Reference proteome</keyword>
<evidence type="ECO:0000313" key="9">
    <source>
        <dbReference type="EMBL" id="KOY50649.1"/>
    </source>
</evidence>